<dbReference type="GeneID" id="19955186"/>
<feature type="non-terminal residue" evidence="1">
    <location>
        <position position="233"/>
    </location>
</feature>
<keyword evidence="2" id="KW-1185">Reference proteome</keyword>
<dbReference type="Proteomes" id="UP000030762">
    <property type="component" value="Unassembled WGS sequence"/>
</dbReference>
<accession>T0PZM2</accession>
<dbReference type="VEuPathDB" id="FungiDB:SDRG_14459"/>
<gene>
    <name evidence="1" type="ORF">SDRG_14459</name>
</gene>
<feature type="non-terminal residue" evidence="1">
    <location>
        <position position="1"/>
    </location>
</feature>
<name>T0PZM2_SAPDV</name>
<evidence type="ECO:0000313" key="1">
    <source>
        <dbReference type="EMBL" id="EQC27706.1"/>
    </source>
</evidence>
<protein>
    <submittedName>
        <fullName evidence="1">Uncharacterized protein</fullName>
    </submittedName>
</protein>
<dbReference type="RefSeq" id="XP_008618811.1">
    <property type="nucleotide sequence ID" value="XM_008620589.1"/>
</dbReference>
<reference evidence="1 2" key="1">
    <citation type="submission" date="2012-04" db="EMBL/GenBank/DDBJ databases">
        <title>The Genome Sequence of Saprolegnia declina VS20.</title>
        <authorList>
            <consortium name="The Broad Institute Genome Sequencing Platform"/>
            <person name="Russ C."/>
            <person name="Nusbaum C."/>
            <person name="Tyler B."/>
            <person name="van West P."/>
            <person name="Dieguez-Uribeondo J."/>
            <person name="de Bruijn I."/>
            <person name="Tripathy S."/>
            <person name="Jiang R."/>
            <person name="Young S.K."/>
            <person name="Zeng Q."/>
            <person name="Gargeya S."/>
            <person name="Fitzgerald M."/>
            <person name="Haas B."/>
            <person name="Abouelleil A."/>
            <person name="Alvarado L."/>
            <person name="Arachchi H.M."/>
            <person name="Berlin A."/>
            <person name="Chapman S.B."/>
            <person name="Goldberg J."/>
            <person name="Griggs A."/>
            <person name="Gujja S."/>
            <person name="Hansen M."/>
            <person name="Howarth C."/>
            <person name="Imamovic A."/>
            <person name="Larimer J."/>
            <person name="McCowen C."/>
            <person name="Montmayeur A."/>
            <person name="Murphy C."/>
            <person name="Neiman D."/>
            <person name="Pearson M."/>
            <person name="Priest M."/>
            <person name="Roberts A."/>
            <person name="Saif S."/>
            <person name="Shea T."/>
            <person name="Sisk P."/>
            <person name="Sykes S."/>
            <person name="Wortman J."/>
            <person name="Nusbaum C."/>
            <person name="Birren B."/>
        </authorList>
    </citation>
    <scope>NUCLEOTIDE SEQUENCE [LARGE SCALE GENOMIC DNA]</scope>
    <source>
        <strain evidence="1 2">VS20</strain>
    </source>
</reference>
<dbReference type="AlphaFoldDB" id="T0PZM2"/>
<organism evidence="1 2">
    <name type="scientific">Saprolegnia diclina (strain VS20)</name>
    <dbReference type="NCBI Taxonomy" id="1156394"/>
    <lineage>
        <taxon>Eukaryota</taxon>
        <taxon>Sar</taxon>
        <taxon>Stramenopiles</taxon>
        <taxon>Oomycota</taxon>
        <taxon>Saprolegniomycetes</taxon>
        <taxon>Saprolegniales</taxon>
        <taxon>Saprolegniaceae</taxon>
        <taxon>Saprolegnia</taxon>
    </lineage>
</organism>
<dbReference type="EMBL" id="JH767203">
    <property type="protein sequence ID" value="EQC27706.1"/>
    <property type="molecule type" value="Genomic_DNA"/>
</dbReference>
<sequence>AAWRFRPIAYFIEEDSIDIADDDDDHPVCLVFWPKALRLTLLGLVRTVALLRDHVDGSCSDDFGFGSTHALFEAGVRFFIGAQRGQRLRPRAELGPAQFDRSSRLAMANVLFDYGDRALMADYLSGMRWNAHDVVVVPWVVSVVRRFGLLAMTEAFSSLHIKTSGTFRSKVLEGIKADNPSCERALYEMASRWWTDHYSLGGKGGGNIQLAAWLYENAMAPSTHVNLSTRLPA</sequence>
<dbReference type="InParanoid" id="T0PZM2"/>
<evidence type="ECO:0000313" key="2">
    <source>
        <dbReference type="Proteomes" id="UP000030762"/>
    </source>
</evidence>
<proteinExistence type="predicted"/>